<gene>
    <name evidence="3" type="primary">cei</name>
    <name evidence="3" type="ORF">ACFFH7_45480</name>
</gene>
<dbReference type="Pfam" id="PF13399">
    <property type="entry name" value="LytR_C"/>
    <property type="match status" value="1"/>
</dbReference>
<reference evidence="3 4" key="1">
    <citation type="submission" date="2024-09" db="EMBL/GenBank/DDBJ databases">
        <authorList>
            <person name="Sun Q."/>
            <person name="Mori K."/>
        </authorList>
    </citation>
    <scope>NUCLEOTIDE SEQUENCE [LARGE SCALE GENOMIC DNA]</scope>
    <source>
        <strain evidence="3 4">TBRC 1432</strain>
    </source>
</reference>
<evidence type="ECO:0000259" key="2">
    <source>
        <dbReference type="Pfam" id="PF13399"/>
    </source>
</evidence>
<dbReference type="RefSeq" id="WP_273940597.1">
    <property type="nucleotide sequence ID" value="NZ_CP097263.1"/>
</dbReference>
<keyword evidence="1" id="KW-0472">Membrane</keyword>
<feature type="transmembrane region" description="Helical" evidence="1">
    <location>
        <begin position="12"/>
        <end position="31"/>
    </location>
</feature>
<proteinExistence type="predicted"/>
<keyword evidence="4" id="KW-1185">Reference proteome</keyword>
<feature type="domain" description="LytR/CpsA/Psr regulator C-terminal" evidence="2">
    <location>
        <begin position="68"/>
        <end position="157"/>
    </location>
</feature>
<organism evidence="3 4">
    <name type="scientific">Kutzneria chonburiensis</name>
    <dbReference type="NCBI Taxonomy" id="1483604"/>
    <lineage>
        <taxon>Bacteria</taxon>
        <taxon>Bacillati</taxon>
        <taxon>Actinomycetota</taxon>
        <taxon>Actinomycetes</taxon>
        <taxon>Pseudonocardiales</taxon>
        <taxon>Pseudonocardiaceae</taxon>
        <taxon>Kutzneria</taxon>
    </lineage>
</organism>
<comment type="caution">
    <text evidence="3">The sequence shown here is derived from an EMBL/GenBank/DDBJ whole genome shotgun (WGS) entry which is preliminary data.</text>
</comment>
<keyword evidence="1" id="KW-1133">Transmembrane helix</keyword>
<name>A0ABV6N895_9PSEU</name>
<evidence type="ECO:0000313" key="4">
    <source>
        <dbReference type="Proteomes" id="UP001589810"/>
    </source>
</evidence>
<accession>A0ABV6N895</accession>
<protein>
    <submittedName>
        <fullName evidence="3">Envelope integrity protein Cei</fullName>
    </submittedName>
</protein>
<dbReference type="InterPro" id="IPR027381">
    <property type="entry name" value="LytR/CpsA/Psr_C"/>
</dbReference>
<keyword evidence="1" id="KW-0812">Transmembrane</keyword>
<evidence type="ECO:0000256" key="1">
    <source>
        <dbReference type="SAM" id="Phobius"/>
    </source>
</evidence>
<dbReference type="NCBIfam" id="NF035953">
    <property type="entry name" value="integrity_Cei"/>
    <property type="match status" value="1"/>
</dbReference>
<dbReference type="Proteomes" id="UP001589810">
    <property type="component" value="Unassembled WGS sequence"/>
</dbReference>
<evidence type="ECO:0000313" key="3">
    <source>
        <dbReference type="EMBL" id="MFC0548828.1"/>
    </source>
</evidence>
<dbReference type="EMBL" id="JBHLUD010000020">
    <property type="protein sequence ID" value="MFC0548828.1"/>
    <property type="molecule type" value="Genomic_DNA"/>
</dbReference>
<sequence>MRSKRWRRTRSLVLLSLLLITSMVVWVRVFLTVPTIDQSVGCTPAAAGLSPVGYHDLDAVAPSPPDRMAVRVFNGSSLRGAARLMSLQLADLGFPLAADAADDPAYPLGNMNCVGQIRFGPQGAAAARTLSLLVPCAQLMRDKRTDATVDFSVGTNFNGLIVSPSARLALSQLTAWARQNPIPPGGLLTQDQARPSLAMPLLTAARPGHC</sequence>